<dbReference type="AlphaFoldDB" id="A0A6J4RV34"/>
<feature type="non-terminal residue" evidence="2">
    <location>
        <position position="1"/>
    </location>
</feature>
<feature type="compositionally biased region" description="Basic residues" evidence="1">
    <location>
        <begin position="113"/>
        <end position="122"/>
    </location>
</feature>
<protein>
    <submittedName>
        <fullName evidence="2">Uncharacterized protein</fullName>
    </submittedName>
</protein>
<feature type="compositionally biased region" description="Basic residues" evidence="1">
    <location>
        <begin position="72"/>
        <end position="106"/>
    </location>
</feature>
<name>A0A6J4RV34_9ACTN</name>
<organism evidence="2">
    <name type="scientific">uncultured Solirubrobacteraceae bacterium</name>
    <dbReference type="NCBI Taxonomy" id="1162706"/>
    <lineage>
        <taxon>Bacteria</taxon>
        <taxon>Bacillati</taxon>
        <taxon>Actinomycetota</taxon>
        <taxon>Thermoleophilia</taxon>
        <taxon>Solirubrobacterales</taxon>
        <taxon>Solirubrobacteraceae</taxon>
        <taxon>environmental samples</taxon>
    </lineage>
</organism>
<feature type="compositionally biased region" description="Basic and acidic residues" evidence="1">
    <location>
        <begin position="12"/>
        <end position="32"/>
    </location>
</feature>
<feature type="compositionally biased region" description="Basic residues" evidence="1">
    <location>
        <begin position="224"/>
        <end position="239"/>
    </location>
</feature>
<gene>
    <name evidence="2" type="ORF">AVDCRST_MAG13-1270</name>
</gene>
<feature type="compositionally biased region" description="Basic and acidic residues" evidence="1">
    <location>
        <begin position="173"/>
        <end position="202"/>
    </location>
</feature>
<evidence type="ECO:0000256" key="1">
    <source>
        <dbReference type="SAM" id="MobiDB-lite"/>
    </source>
</evidence>
<proteinExistence type="predicted"/>
<evidence type="ECO:0000313" key="2">
    <source>
        <dbReference type="EMBL" id="CAA9482862.1"/>
    </source>
</evidence>
<reference evidence="2" key="1">
    <citation type="submission" date="2020-02" db="EMBL/GenBank/DDBJ databases">
        <authorList>
            <person name="Meier V. D."/>
        </authorList>
    </citation>
    <scope>NUCLEOTIDE SEQUENCE</scope>
    <source>
        <strain evidence="2">AVDCRST_MAG13</strain>
    </source>
</reference>
<feature type="region of interest" description="Disordered" evidence="1">
    <location>
        <begin position="165"/>
        <end position="247"/>
    </location>
</feature>
<feature type="region of interest" description="Disordered" evidence="1">
    <location>
        <begin position="1"/>
        <end position="129"/>
    </location>
</feature>
<sequence>ACGQRTPPRPPSARDLRRGAPRRGAAERRLPADRPAAPRADVGGARDGLRPAARHGARGLHLRLRPDPARLARVRAGPRGRLPPRRGRLHGHHGRRSRGHGGRQPRRPGGGRPLRRAQHRAGLRAGAEPLPGRRALLPLLLHAEGHVRPLRERLRRLPRRLRHARRALRGARPHPDGQGEDVPRAARRHGVLERAAGLDRRPARGQGPHLAARPRPLPDDGRRRRDRRGLRAGGRRSGRRRLDPVRV</sequence>
<feature type="compositionally biased region" description="Basic residues" evidence="1">
    <location>
        <begin position="52"/>
        <end position="63"/>
    </location>
</feature>
<dbReference type="EMBL" id="CADCVO010000198">
    <property type="protein sequence ID" value="CAA9482862.1"/>
    <property type="molecule type" value="Genomic_DNA"/>
</dbReference>
<feature type="non-terminal residue" evidence="2">
    <location>
        <position position="247"/>
    </location>
</feature>
<accession>A0A6J4RV34</accession>